<name>A0ABR4DUN2_9PEZI</name>
<accession>A0ABR4DUN2</accession>
<gene>
    <name evidence="2" type="ORF">FJTKL_03698</name>
</gene>
<evidence type="ECO:0008006" key="4">
    <source>
        <dbReference type="Google" id="ProtNLM"/>
    </source>
</evidence>
<keyword evidence="3" id="KW-1185">Reference proteome</keyword>
<keyword evidence="1" id="KW-0732">Signal</keyword>
<proteinExistence type="predicted"/>
<reference evidence="2 3" key="1">
    <citation type="submission" date="2024-03" db="EMBL/GenBank/DDBJ databases">
        <title>A high-quality draft genome sequence of Diaporthe vaccinii, a causative agent of upright dieback and viscid rot disease in cranberry plants.</title>
        <authorList>
            <person name="Sarrasin M."/>
            <person name="Lang B.F."/>
            <person name="Burger G."/>
        </authorList>
    </citation>
    <scope>NUCLEOTIDE SEQUENCE [LARGE SCALE GENOMIC DNA]</scope>
    <source>
        <strain evidence="2 3">IS7</strain>
    </source>
</reference>
<evidence type="ECO:0000313" key="3">
    <source>
        <dbReference type="Proteomes" id="UP001600888"/>
    </source>
</evidence>
<protein>
    <recommendedName>
        <fullName evidence="4">Peptidase A1 domain-containing protein</fullName>
    </recommendedName>
</protein>
<dbReference type="EMBL" id="JBAWTH010000167">
    <property type="protein sequence ID" value="KAL2274090.1"/>
    <property type="molecule type" value="Genomic_DNA"/>
</dbReference>
<evidence type="ECO:0000256" key="1">
    <source>
        <dbReference type="SAM" id="SignalP"/>
    </source>
</evidence>
<evidence type="ECO:0000313" key="2">
    <source>
        <dbReference type="EMBL" id="KAL2274090.1"/>
    </source>
</evidence>
<organism evidence="2 3">
    <name type="scientific">Diaporthe vaccinii</name>
    <dbReference type="NCBI Taxonomy" id="105482"/>
    <lineage>
        <taxon>Eukaryota</taxon>
        <taxon>Fungi</taxon>
        <taxon>Dikarya</taxon>
        <taxon>Ascomycota</taxon>
        <taxon>Pezizomycotina</taxon>
        <taxon>Sordariomycetes</taxon>
        <taxon>Sordariomycetidae</taxon>
        <taxon>Diaporthales</taxon>
        <taxon>Diaporthaceae</taxon>
        <taxon>Diaporthe</taxon>
        <taxon>Diaporthe eres species complex</taxon>
    </lineage>
</organism>
<feature type="chain" id="PRO_5046342846" description="Peptidase A1 domain-containing protein" evidence="1">
    <location>
        <begin position="20"/>
        <end position="146"/>
    </location>
</feature>
<feature type="signal peptide" evidence="1">
    <location>
        <begin position="1"/>
        <end position="19"/>
    </location>
</feature>
<sequence>MRSSIFSAYVLACAGVALAKPEQIRAVQDPIYHFYLQSYPKNGSIAVMGPEASSEFFNINGSIQSANTSLYLNVGSDSTSYKTLTFGTAASTSAWALEGDTIITAQSSTWGRREFSDLAELQTPSLGGRCKPLQKLILMGSSPRAL</sequence>
<dbReference type="Proteomes" id="UP001600888">
    <property type="component" value="Unassembled WGS sequence"/>
</dbReference>
<comment type="caution">
    <text evidence="2">The sequence shown here is derived from an EMBL/GenBank/DDBJ whole genome shotgun (WGS) entry which is preliminary data.</text>
</comment>